<name>A0ABT3QQG3_9HYPH</name>
<organism evidence="1 2">
    <name type="scientific">Ochrobactrum chromiisoli</name>
    <dbReference type="NCBI Taxonomy" id="2993941"/>
    <lineage>
        <taxon>Bacteria</taxon>
        <taxon>Pseudomonadati</taxon>
        <taxon>Pseudomonadota</taxon>
        <taxon>Alphaproteobacteria</taxon>
        <taxon>Hyphomicrobiales</taxon>
        <taxon>Brucellaceae</taxon>
        <taxon>Brucella/Ochrobactrum group</taxon>
        <taxon>Ochrobactrum</taxon>
    </lineage>
</organism>
<gene>
    <name evidence="1" type="ORF">OPR82_13995</name>
</gene>
<dbReference type="RefSeq" id="WP_265985502.1">
    <property type="nucleotide sequence ID" value="NZ_JAPHAV010000007.1"/>
</dbReference>
<dbReference type="Proteomes" id="UP001301216">
    <property type="component" value="Unassembled WGS sequence"/>
</dbReference>
<protein>
    <recommendedName>
        <fullName evidence="3">Transposase</fullName>
    </recommendedName>
</protein>
<sequence length="77" mass="9008">MIISFIASKFRNLWERFVDPLPRLHRKAESLKAEIAKAKKQKKRHSHFEAELRSVMATIIAVERGISYRKGSLDWGQ</sequence>
<dbReference type="EMBL" id="JAPHAV010000007">
    <property type="protein sequence ID" value="MCX2697863.1"/>
    <property type="molecule type" value="Genomic_DNA"/>
</dbReference>
<comment type="caution">
    <text evidence="1">The sequence shown here is derived from an EMBL/GenBank/DDBJ whole genome shotgun (WGS) entry which is preliminary data.</text>
</comment>
<keyword evidence="2" id="KW-1185">Reference proteome</keyword>
<accession>A0ABT3QQG3</accession>
<proteinExistence type="predicted"/>
<reference evidence="1 2" key="1">
    <citation type="submission" date="2022-11" db="EMBL/GenBank/DDBJ databases">
        <title>Brucella sp. YY2X, whole genome shotgun sequencing project.</title>
        <authorList>
            <person name="Yang Y."/>
        </authorList>
    </citation>
    <scope>NUCLEOTIDE SEQUENCE [LARGE SCALE GENOMIC DNA]</scope>
    <source>
        <strain evidence="1 2">YY2X</strain>
    </source>
</reference>
<evidence type="ECO:0000313" key="1">
    <source>
        <dbReference type="EMBL" id="MCX2697863.1"/>
    </source>
</evidence>
<evidence type="ECO:0008006" key="3">
    <source>
        <dbReference type="Google" id="ProtNLM"/>
    </source>
</evidence>
<evidence type="ECO:0000313" key="2">
    <source>
        <dbReference type="Proteomes" id="UP001301216"/>
    </source>
</evidence>